<evidence type="ECO:0000313" key="2">
    <source>
        <dbReference type="Proteomes" id="UP000032544"/>
    </source>
</evidence>
<dbReference type="STRING" id="1544798.LH29_10735"/>
<dbReference type="Proteomes" id="UP000032544">
    <property type="component" value="Unassembled WGS sequence"/>
</dbReference>
<gene>
    <name evidence="1" type="ORF">LH29_10735</name>
</gene>
<comment type="caution">
    <text evidence="1">The sequence shown here is derived from an EMBL/GenBank/DDBJ whole genome shotgun (WGS) entry which is preliminary data.</text>
</comment>
<dbReference type="OrthoDB" id="1265891at2"/>
<accession>A0A0D8J9A9</accession>
<keyword evidence="2" id="KW-1185">Reference proteome</keyword>
<proteinExistence type="predicted"/>
<reference evidence="1 2" key="1">
    <citation type="submission" date="2014-09" db="EMBL/GenBank/DDBJ databases">
        <title>Draft Genome Sequence of Draconibacterium sp. JN14CK-3.</title>
        <authorList>
            <person name="Dong C."/>
            <person name="Lai Q."/>
            <person name="Shao Z."/>
        </authorList>
    </citation>
    <scope>NUCLEOTIDE SEQUENCE [LARGE SCALE GENOMIC DNA]</scope>
    <source>
        <strain evidence="1 2">JN14CK-3</strain>
    </source>
</reference>
<protein>
    <submittedName>
        <fullName evidence="1">Uncharacterized protein</fullName>
    </submittedName>
</protein>
<name>A0A0D8J9A9_9BACT</name>
<dbReference type="AlphaFoldDB" id="A0A0D8J9A9"/>
<evidence type="ECO:0000313" key="1">
    <source>
        <dbReference type="EMBL" id="KJF43590.1"/>
    </source>
</evidence>
<organism evidence="1 2">
    <name type="scientific">Draconibacterium sediminis</name>
    <dbReference type="NCBI Taxonomy" id="1544798"/>
    <lineage>
        <taxon>Bacteria</taxon>
        <taxon>Pseudomonadati</taxon>
        <taxon>Bacteroidota</taxon>
        <taxon>Bacteroidia</taxon>
        <taxon>Marinilabiliales</taxon>
        <taxon>Prolixibacteraceae</taxon>
        <taxon>Draconibacterium</taxon>
    </lineage>
</organism>
<sequence>METKKATIRREEKNTYLVLEVGESTVQIVLTDDNPNNVKIAFNSILKELKSGLFEYVLEDETPDLYNNICVEYLKQLNSEMQSIHNELVEYELTENE</sequence>
<dbReference type="EMBL" id="JRHC01000002">
    <property type="protein sequence ID" value="KJF43590.1"/>
    <property type="molecule type" value="Genomic_DNA"/>
</dbReference>
<dbReference type="RefSeq" id="WP_045029315.1">
    <property type="nucleotide sequence ID" value="NZ_JRHC01000002.1"/>
</dbReference>